<dbReference type="InterPro" id="IPR043472">
    <property type="entry name" value="Macro_dom-like"/>
</dbReference>
<dbReference type="AlphaFoldDB" id="A0A914X1B2"/>
<dbReference type="InterPro" id="IPR019261">
    <property type="entry name" value="PARG_cat_microbial"/>
</dbReference>
<feature type="domain" description="Microbial-type PARG catalytic" evidence="2">
    <location>
        <begin position="6"/>
        <end position="104"/>
    </location>
</feature>
<dbReference type="WBParaSite" id="PSAMB.scaffold5944size10530.g27585.t1">
    <property type="protein sequence ID" value="PSAMB.scaffold5944size10530.g27585.t1"/>
    <property type="gene ID" value="PSAMB.scaffold5944size10530.g27585"/>
</dbReference>
<evidence type="ECO:0000256" key="1">
    <source>
        <dbReference type="SAM" id="MobiDB-lite"/>
    </source>
</evidence>
<sequence length="348" mass="38013">SLAQVAQETLAIIANGSYCSSEGAIVDVSEFIAQSVDGTALYRPSHHDPLLQQRQRSIGSLPSTTANTDKTDLLREDPKPLVGVETASSDCSGGSRRANVADEELVQASGATNMTTLFEVTNETSLRACRRVIVEEGAFNGSLVACLNFASAKNAGGGFLRGAKAQEESLARSSSLYASLTCPAAALYYEFNRAIKPNRGIYSDHLIWSPNVVVFRDDDCSLLSQPFTVNFITSPAVNAGVYKRFAPVNKKEEKNDDNNYASDELNVTMRRRVRTVLATALERQQRCLILGAWGTGCFQNESDHVVDWFHEALTGDFADCFERVIFAVLDDTADKKKLAVFLNRFGNK</sequence>
<organism evidence="3 4">
    <name type="scientific">Plectus sambesii</name>
    <dbReference type="NCBI Taxonomy" id="2011161"/>
    <lineage>
        <taxon>Eukaryota</taxon>
        <taxon>Metazoa</taxon>
        <taxon>Ecdysozoa</taxon>
        <taxon>Nematoda</taxon>
        <taxon>Chromadorea</taxon>
        <taxon>Plectida</taxon>
        <taxon>Plectina</taxon>
        <taxon>Plectoidea</taxon>
        <taxon>Plectidae</taxon>
        <taxon>Plectus</taxon>
    </lineage>
</organism>
<dbReference type="PANTHER" id="PTHR35596">
    <property type="entry name" value="DUF2263 DOMAIN-CONTAINING PROTEIN"/>
    <property type="match status" value="1"/>
</dbReference>
<dbReference type="Proteomes" id="UP000887566">
    <property type="component" value="Unplaced"/>
</dbReference>
<protein>
    <submittedName>
        <fullName evidence="4">Microbial-type PARG catalytic domain-containing protein</fullName>
    </submittedName>
</protein>
<name>A0A914X1B2_9BILA</name>
<dbReference type="PANTHER" id="PTHR35596:SF1">
    <property type="entry name" value="MICROBIAL-TYPE PARG CATALYTIC DOMAIN-CONTAINING PROTEIN"/>
    <property type="match status" value="1"/>
</dbReference>
<feature type="compositionally biased region" description="Polar residues" evidence="1">
    <location>
        <begin position="54"/>
        <end position="68"/>
    </location>
</feature>
<proteinExistence type="predicted"/>
<evidence type="ECO:0000313" key="3">
    <source>
        <dbReference type="Proteomes" id="UP000887566"/>
    </source>
</evidence>
<dbReference type="PIRSF" id="PIRSF014899">
    <property type="entry name" value="UCP014899"/>
    <property type="match status" value="1"/>
</dbReference>
<evidence type="ECO:0000313" key="4">
    <source>
        <dbReference type="WBParaSite" id="PSAMB.scaffold5944size10530.g27585.t1"/>
    </source>
</evidence>
<dbReference type="NCBIfam" id="TIGR02452">
    <property type="entry name" value="TIGR02452 family protein"/>
    <property type="match status" value="1"/>
</dbReference>
<dbReference type="Gene3D" id="3.40.220.10">
    <property type="entry name" value="Leucine Aminopeptidase, subunit E, domain 1"/>
    <property type="match status" value="1"/>
</dbReference>
<feature type="compositionally biased region" description="Basic and acidic residues" evidence="1">
    <location>
        <begin position="69"/>
        <end position="79"/>
    </location>
</feature>
<keyword evidence="3" id="KW-1185">Reference proteome</keyword>
<accession>A0A914X1B2</accession>
<feature type="domain" description="Microbial-type PARG catalytic" evidence="2">
    <location>
        <begin position="108"/>
        <end position="217"/>
    </location>
</feature>
<feature type="region of interest" description="Disordered" evidence="1">
    <location>
        <begin position="54"/>
        <end position="96"/>
    </location>
</feature>
<dbReference type="Pfam" id="PF10021">
    <property type="entry name" value="PARG_cat_microb"/>
    <property type="match status" value="2"/>
</dbReference>
<evidence type="ECO:0000259" key="2">
    <source>
        <dbReference type="Pfam" id="PF10021"/>
    </source>
</evidence>
<reference evidence="4" key="1">
    <citation type="submission" date="2022-11" db="UniProtKB">
        <authorList>
            <consortium name="WormBaseParasite"/>
        </authorList>
    </citation>
    <scope>IDENTIFICATION</scope>
</reference>
<dbReference type="InterPro" id="IPR012664">
    <property type="entry name" value="CHP02452"/>
</dbReference>
<dbReference type="SUPFAM" id="SSF52949">
    <property type="entry name" value="Macro domain-like"/>
    <property type="match status" value="1"/>
</dbReference>